<feature type="region of interest" description="Disordered" evidence="1">
    <location>
        <begin position="22"/>
        <end position="57"/>
    </location>
</feature>
<evidence type="ECO:0000256" key="1">
    <source>
        <dbReference type="SAM" id="MobiDB-lite"/>
    </source>
</evidence>
<dbReference type="InterPro" id="IPR018391">
    <property type="entry name" value="PQQ_b-propeller_rpt"/>
</dbReference>
<evidence type="ECO:0000259" key="2">
    <source>
        <dbReference type="Pfam" id="PF13360"/>
    </source>
</evidence>
<evidence type="ECO:0000313" key="3">
    <source>
        <dbReference type="EMBL" id="ARS90074.1"/>
    </source>
</evidence>
<dbReference type="Proteomes" id="UP000250088">
    <property type="component" value="Chromosome"/>
</dbReference>
<dbReference type="KEGG" id="naj:B1756_10270"/>
<dbReference type="InterPro" id="IPR002372">
    <property type="entry name" value="PQQ_rpt_dom"/>
</dbReference>
<dbReference type="PANTHER" id="PTHR34512">
    <property type="entry name" value="CELL SURFACE PROTEIN"/>
    <property type="match status" value="1"/>
</dbReference>
<dbReference type="Gene3D" id="2.40.10.480">
    <property type="match status" value="1"/>
</dbReference>
<dbReference type="SUPFAM" id="SSF50998">
    <property type="entry name" value="Quinoprotein alcohol dehydrogenase-like"/>
    <property type="match status" value="2"/>
</dbReference>
<evidence type="ECO:0000313" key="4">
    <source>
        <dbReference type="Proteomes" id="UP000250088"/>
    </source>
</evidence>
<proteinExistence type="predicted"/>
<dbReference type="EMBL" id="CP019893">
    <property type="protein sequence ID" value="ARS90074.1"/>
    <property type="molecule type" value="Genomic_DNA"/>
</dbReference>
<dbReference type="Pfam" id="PF13360">
    <property type="entry name" value="PQQ_2"/>
    <property type="match status" value="2"/>
</dbReference>
<dbReference type="RefSeq" id="WP_086888450.1">
    <property type="nucleotide sequence ID" value="NZ_CP019893.1"/>
</dbReference>
<name>A0A2Z2HYD0_9EURY</name>
<dbReference type="InterPro" id="IPR006311">
    <property type="entry name" value="TAT_signal"/>
</dbReference>
<dbReference type="AlphaFoldDB" id="A0A2Z2HYD0"/>
<dbReference type="Gene3D" id="2.130.10.10">
    <property type="entry name" value="YVTN repeat-like/Quinoprotein amine dehydrogenase"/>
    <property type="match status" value="1"/>
</dbReference>
<organism evidence="3 4">
    <name type="scientific">Natrarchaeobaculum aegyptiacum</name>
    <dbReference type="NCBI Taxonomy" id="745377"/>
    <lineage>
        <taxon>Archaea</taxon>
        <taxon>Methanobacteriati</taxon>
        <taxon>Methanobacteriota</taxon>
        <taxon>Stenosarchaea group</taxon>
        <taxon>Halobacteria</taxon>
        <taxon>Halobacteriales</taxon>
        <taxon>Natrialbaceae</taxon>
        <taxon>Natrarchaeobaculum</taxon>
    </lineage>
</organism>
<dbReference type="InterPro" id="IPR011047">
    <property type="entry name" value="Quinoprotein_ADH-like_sf"/>
</dbReference>
<sequence length="431" mass="45496">MPSRRRFLAGGGLALAGIAGGSAALGRSSDSPSSATNAVVEANAGPGPDPDPDATATVTVDTIDWPMVRYDPAGTSHNPDASGPRDDVRVRWEREIDPGSYDWHSPILVGDTLFATGRDSIVALDRETGAVRFTRSGTFRSAPARASASAYRTDTLVVSHPGGIRGLNAAGGYDLFGLEFGLERWHGAGNGTGTPARSSPTTRPPVTDGETVYAIAPTAHRAVALDASSGDLRWEFSIGDLPLGTPYRPVLWDDTVYVVGYPTTVAAIDAETGERRWAVGLEQIDLLAPTAAAEGILVPGNRQVSLLDHDDGDVLWEYTHGGNADDGTVAVADGTAFCTDGTGTLHAIDLADGTERWTADTEYSFQTSPAVADGVVYLADFWWDELLAFDAETGDRRFVYDDGAGFSQPIFGDGVCYVVESQRILALEEAA</sequence>
<gene>
    <name evidence="3" type="ORF">B1756_10270</name>
</gene>
<dbReference type="SMART" id="SM00564">
    <property type="entry name" value="PQQ"/>
    <property type="match status" value="6"/>
</dbReference>
<keyword evidence="4" id="KW-1185">Reference proteome</keyword>
<reference evidence="4" key="1">
    <citation type="submission" date="2017-02" db="EMBL/GenBank/DDBJ databases">
        <title>Natronthermophilus aegyptiacus gen. nov.,sp. nov., an aerobic, extremely halophilic alkalithermophilic archaeon isolated from the athalassohaline Wadi An Natrun, Egypt.</title>
        <authorList>
            <person name="Zhao B."/>
        </authorList>
    </citation>
    <scope>NUCLEOTIDE SEQUENCE [LARGE SCALE GENOMIC DNA]</scope>
    <source>
        <strain evidence="4">JW/NM-HA 15</strain>
    </source>
</reference>
<dbReference type="GeneID" id="32894467"/>
<dbReference type="OrthoDB" id="169171at2157"/>
<accession>A0A2Z2HYD0</accession>
<feature type="domain" description="Pyrrolo-quinoline quinone repeat" evidence="2">
    <location>
        <begin position="302"/>
        <end position="424"/>
    </location>
</feature>
<dbReference type="Gene3D" id="2.140.10.10">
    <property type="entry name" value="Quinoprotein alcohol dehydrogenase-like superfamily"/>
    <property type="match status" value="1"/>
</dbReference>
<feature type="domain" description="Pyrrolo-quinoline quinone repeat" evidence="2">
    <location>
        <begin position="91"/>
        <end position="278"/>
    </location>
</feature>
<protein>
    <recommendedName>
        <fullName evidence="2">Pyrrolo-quinoline quinone repeat domain-containing protein</fullName>
    </recommendedName>
</protein>
<dbReference type="PROSITE" id="PS51318">
    <property type="entry name" value="TAT"/>
    <property type="match status" value="1"/>
</dbReference>
<dbReference type="PANTHER" id="PTHR34512:SF30">
    <property type="entry name" value="OUTER MEMBRANE PROTEIN ASSEMBLY FACTOR BAMB"/>
    <property type="match status" value="1"/>
</dbReference>
<dbReference type="InterPro" id="IPR015943">
    <property type="entry name" value="WD40/YVTN_repeat-like_dom_sf"/>
</dbReference>